<evidence type="ECO:0000313" key="8">
    <source>
        <dbReference type="EMBL" id="QXM23973.1"/>
    </source>
</evidence>
<dbReference type="AlphaFoldDB" id="A0A975U242"/>
<dbReference type="InterPro" id="IPR005524">
    <property type="entry name" value="DUF318"/>
</dbReference>
<name>A0A975U242_9PROT</name>
<gene>
    <name evidence="8" type="ORF">KO353_11850</name>
</gene>
<dbReference type="Pfam" id="PF03773">
    <property type="entry name" value="ArsP_1"/>
    <property type="match status" value="1"/>
</dbReference>
<feature type="transmembrane region" description="Helical" evidence="7">
    <location>
        <begin position="90"/>
        <end position="117"/>
    </location>
</feature>
<evidence type="ECO:0000256" key="1">
    <source>
        <dbReference type="ARBA" id="ARBA00004651"/>
    </source>
</evidence>
<dbReference type="GO" id="GO:0005886">
    <property type="term" value="C:plasma membrane"/>
    <property type="evidence" value="ECO:0007669"/>
    <property type="project" value="UniProtKB-SubCell"/>
</dbReference>
<accession>A0A975U242</accession>
<reference evidence="8" key="1">
    <citation type="submission" date="2021-06" db="EMBL/GenBank/DDBJ databases">
        <title>Elioraea tepida, sp. nov., a moderately thermophilic aerobic anoxygenic phototrophic bacterium isolated from an alkaline siliceous hot spring mat community in Yellowstone National Park, WY, USA.</title>
        <authorList>
            <person name="Saini M.K."/>
            <person name="Yoshida S."/>
            <person name="Sebastian A."/>
            <person name="Hirose S."/>
            <person name="Hara E."/>
            <person name="Tamaki H."/>
            <person name="Soulier N.T."/>
            <person name="Albert I."/>
            <person name="Hanada S."/>
            <person name="Bryant D.A."/>
            <person name="Tank M."/>
        </authorList>
    </citation>
    <scope>NUCLEOTIDE SEQUENCE</scope>
    <source>
        <strain evidence="8">MS-P2</strain>
    </source>
</reference>
<keyword evidence="9" id="KW-1185">Reference proteome</keyword>
<keyword evidence="3" id="KW-1003">Cell membrane</keyword>
<dbReference type="RefSeq" id="WP_218284913.1">
    <property type="nucleotide sequence ID" value="NZ_CP076448.1"/>
</dbReference>
<organism evidence="8 9">
    <name type="scientific">Elioraea tepida</name>
    <dbReference type="NCBI Taxonomy" id="2843330"/>
    <lineage>
        <taxon>Bacteria</taxon>
        <taxon>Pseudomonadati</taxon>
        <taxon>Pseudomonadota</taxon>
        <taxon>Alphaproteobacteria</taxon>
        <taxon>Acetobacterales</taxon>
        <taxon>Elioraeaceae</taxon>
        <taxon>Elioraea</taxon>
    </lineage>
</organism>
<comment type="similarity">
    <text evidence="2">Belongs to the UPF0718 family.</text>
</comment>
<evidence type="ECO:0000256" key="2">
    <source>
        <dbReference type="ARBA" id="ARBA00006386"/>
    </source>
</evidence>
<protein>
    <submittedName>
        <fullName evidence="8">Permease</fullName>
    </submittedName>
</protein>
<evidence type="ECO:0000313" key="9">
    <source>
        <dbReference type="Proteomes" id="UP000694001"/>
    </source>
</evidence>
<keyword evidence="5 7" id="KW-1133">Transmembrane helix</keyword>
<feature type="transmembrane region" description="Helical" evidence="7">
    <location>
        <begin position="12"/>
        <end position="35"/>
    </location>
</feature>
<dbReference type="KEGG" id="elio:KO353_11850"/>
<evidence type="ECO:0000256" key="7">
    <source>
        <dbReference type="SAM" id="Phobius"/>
    </source>
</evidence>
<feature type="transmembrane region" description="Helical" evidence="7">
    <location>
        <begin position="47"/>
        <end position="69"/>
    </location>
</feature>
<evidence type="ECO:0000256" key="5">
    <source>
        <dbReference type="ARBA" id="ARBA00022989"/>
    </source>
</evidence>
<evidence type="ECO:0000256" key="3">
    <source>
        <dbReference type="ARBA" id="ARBA00022475"/>
    </source>
</evidence>
<comment type="subcellular location">
    <subcellularLocation>
        <location evidence="1">Cell membrane</location>
        <topology evidence="1">Multi-pass membrane protein</topology>
    </subcellularLocation>
</comment>
<evidence type="ECO:0000256" key="6">
    <source>
        <dbReference type="ARBA" id="ARBA00023136"/>
    </source>
</evidence>
<evidence type="ECO:0000256" key="4">
    <source>
        <dbReference type="ARBA" id="ARBA00022692"/>
    </source>
</evidence>
<keyword evidence="4 7" id="KW-0812">Transmembrane</keyword>
<keyword evidence="6 7" id="KW-0472">Membrane</keyword>
<sequence length="179" mass="18063">MRPRPTERAPAGATRSSLLVVGTLTAASGLATWAIKGGEGVAEALAVAWGLLLTLLPVLGAALLLAGFVQAGVAKETIARWLGAESGLRGLLIATLAGAATPGGPMAAFPLVFALAAGGADRGALIAYVTAWSLNGLQRILVWEIPILGPEFAALRFVASLPLPILAGLMARRLPGSIA</sequence>
<dbReference type="Proteomes" id="UP000694001">
    <property type="component" value="Chromosome"/>
</dbReference>
<dbReference type="EMBL" id="CP076448">
    <property type="protein sequence ID" value="QXM23973.1"/>
    <property type="molecule type" value="Genomic_DNA"/>
</dbReference>
<proteinExistence type="inferred from homology"/>